<name>A0ABT7IEV9_9GAMM</name>
<feature type="transmembrane region" description="Helical" evidence="9">
    <location>
        <begin position="43"/>
        <end position="64"/>
    </location>
</feature>
<keyword evidence="11" id="KW-1185">Reference proteome</keyword>
<protein>
    <recommendedName>
        <fullName evidence="3">Protein PsiE</fullName>
    </recommendedName>
</protein>
<comment type="similarity">
    <text evidence="2">Belongs to the PsiE family.</text>
</comment>
<evidence type="ECO:0000256" key="6">
    <source>
        <dbReference type="ARBA" id="ARBA00022989"/>
    </source>
</evidence>
<organism evidence="10 11">
    <name type="scientific">Marinobacter azerbaijanicus</name>
    <dbReference type="NCBI Taxonomy" id="3050455"/>
    <lineage>
        <taxon>Bacteria</taxon>
        <taxon>Pseudomonadati</taxon>
        <taxon>Pseudomonadota</taxon>
        <taxon>Gammaproteobacteria</taxon>
        <taxon>Pseudomonadales</taxon>
        <taxon>Marinobacteraceae</taxon>
        <taxon>Marinobacter</taxon>
    </lineage>
</organism>
<evidence type="ECO:0000256" key="8">
    <source>
        <dbReference type="SAM" id="MobiDB-lite"/>
    </source>
</evidence>
<evidence type="ECO:0000256" key="5">
    <source>
        <dbReference type="ARBA" id="ARBA00022692"/>
    </source>
</evidence>
<feature type="transmembrane region" description="Helical" evidence="9">
    <location>
        <begin position="126"/>
        <end position="145"/>
    </location>
</feature>
<dbReference type="PANTHER" id="PTHR37819:SF1">
    <property type="entry name" value="PROTEIN PSIE"/>
    <property type="match status" value="1"/>
</dbReference>
<dbReference type="Pfam" id="PF06146">
    <property type="entry name" value="PsiE"/>
    <property type="match status" value="1"/>
</dbReference>
<feature type="transmembrane region" description="Helical" evidence="9">
    <location>
        <begin position="98"/>
        <end position="114"/>
    </location>
</feature>
<evidence type="ECO:0000256" key="7">
    <source>
        <dbReference type="ARBA" id="ARBA00023136"/>
    </source>
</evidence>
<evidence type="ECO:0000313" key="11">
    <source>
        <dbReference type="Proteomes" id="UP001227964"/>
    </source>
</evidence>
<comment type="subcellular location">
    <subcellularLocation>
        <location evidence="1">Cell inner membrane</location>
        <topology evidence="1">Multi-pass membrane protein</topology>
    </subcellularLocation>
</comment>
<keyword evidence="7 9" id="KW-0472">Membrane</keyword>
<feature type="compositionally biased region" description="Basic and acidic residues" evidence="8">
    <location>
        <begin position="1"/>
        <end position="19"/>
    </location>
</feature>
<evidence type="ECO:0000313" key="10">
    <source>
        <dbReference type="EMBL" id="MDL0432670.1"/>
    </source>
</evidence>
<dbReference type="EMBL" id="JASSVS010000008">
    <property type="protein sequence ID" value="MDL0432670.1"/>
    <property type="molecule type" value="Genomic_DNA"/>
</dbReference>
<keyword evidence="6 9" id="KW-1133">Transmembrane helix</keyword>
<dbReference type="InterPro" id="IPR020948">
    <property type="entry name" value="P_starv_induced_PsiE-like"/>
</dbReference>
<reference evidence="10 11" key="1">
    <citation type="submission" date="2023-06" db="EMBL/GenBank/DDBJ databases">
        <title>Marinobacter azerbaijanicus a moderately halophilic, isolated from Urmia Lake in Azerbaijan region of Iran.</title>
        <authorList>
            <person name="Sanchez-Porro C."/>
            <person name="Aghdam E.M."/>
            <person name="Saheb S.M."/>
            <person name="Tarhriz V."/>
            <person name="Kazemi E."/>
            <person name="Ammozegar M.A."/>
            <person name="Ventosa A."/>
            <person name="Hejazi M.S."/>
        </authorList>
    </citation>
    <scope>NUCLEOTIDE SEQUENCE [LARGE SCALE GENOMIC DNA]</scope>
    <source>
        <strain evidence="10 11">TBZ242</strain>
    </source>
</reference>
<evidence type="ECO:0000256" key="2">
    <source>
        <dbReference type="ARBA" id="ARBA00005632"/>
    </source>
</evidence>
<keyword evidence="5 9" id="KW-0812">Transmembrane</keyword>
<evidence type="ECO:0000256" key="4">
    <source>
        <dbReference type="ARBA" id="ARBA00022475"/>
    </source>
</evidence>
<dbReference type="PANTHER" id="PTHR37819">
    <property type="entry name" value="PROTEIN PSIE"/>
    <property type="match status" value="1"/>
</dbReference>
<evidence type="ECO:0000256" key="1">
    <source>
        <dbReference type="ARBA" id="ARBA00004429"/>
    </source>
</evidence>
<evidence type="ECO:0000256" key="3">
    <source>
        <dbReference type="ARBA" id="ARBA00021903"/>
    </source>
</evidence>
<feature type="transmembrane region" description="Helical" evidence="9">
    <location>
        <begin position="71"/>
        <end position="92"/>
    </location>
</feature>
<dbReference type="RefSeq" id="WP_285391916.1">
    <property type="nucleotide sequence ID" value="NZ_JASSVS010000008.1"/>
</dbReference>
<sequence length="148" mass="16207">MHDSGLDRDRPIQDEKPIKPDAAGMSHMEEAIAEKGFRVVEKLLLILTALLTIVAAGMEIMAVYRSGTVELADILLMFLYTEVIAMVAVFYTGKGSPFIYPIFIAITAIARLIVLQGKDMNPVNILYEAGAVVLLAGAAMFILRIPKR</sequence>
<comment type="caution">
    <text evidence="10">The sequence shown here is derived from an EMBL/GenBank/DDBJ whole genome shotgun (WGS) entry which is preliminary data.</text>
</comment>
<accession>A0ABT7IEV9</accession>
<gene>
    <name evidence="10" type="ORF">QPM17_16130</name>
</gene>
<evidence type="ECO:0000256" key="9">
    <source>
        <dbReference type="SAM" id="Phobius"/>
    </source>
</evidence>
<feature type="region of interest" description="Disordered" evidence="8">
    <location>
        <begin position="1"/>
        <end position="20"/>
    </location>
</feature>
<dbReference type="InterPro" id="IPR009315">
    <property type="entry name" value="P_starv_induced_PsiE"/>
</dbReference>
<dbReference type="Proteomes" id="UP001227964">
    <property type="component" value="Unassembled WGS sequence"/>
</dbReference>
<proteinExistence type="inferred from homology"/>
<keyword evidence="4" id="KW-1003">Cell membrane</keyword>